<protein>
    <submittedName>
        <fullName evidence="5">Zf-HC2 domain-containing protein</fullName>
    </submittedName>
</protein>
<dbReference type="Proteomes" id="UP001589766">
    <property type="component" value="Unassembled WGS sequence"/>
</dbReference>
<dbReference type="EMBL" id="JBHLWH010000014">
    <property type="protein sequence ID" value="MFC0247995.1"/>
    <property type="molecule type" value="Genomic_DNA"/>
</dbReference>
<feature type="region of interest" description="Disordered" evidence="3">
    <location>
        <begin position="61"/>
        <end position="107"/>
    </location>
</feature>
<evidence type="ECO:0000313" key="6">
    <source>
        <dbReference type="Proteomes" id="UP001589766"/>
    </source>
</evidence>
<accession>A0ABV6F3B1</accession>
<gene>
    <name evidence="5" type="ORF">ACFFIO_05715</name>
</gene>
<comment type="caution">
    <text evidence="5">The sequence shown here is derived from an EMBL/GenBank/DDBJ whole genome shotgun (WGS) entry which is preliminary data.</text>
</comment>
<keyword evidence="1" id="KW-0805">Transcription regulation</keyword>
<reference evidence="5 6" key="1">
    <citation type="submission" date="2024-09" db="EMBL/GenBank/DDBJ databases">
        <authorList>
            <person name="Sun Q."/>
            <person name="Mori K."/>
        </authorList>
    </citation>
    <scope>NUCLEOTIDE SEQUENCE [LARGE SCALE GENOMIC DNA]</scope>
    <source>
        <strain evidence="5 6">CCM 7609</strain>
    </source>
</reference>
<evidence type="ECO:0000256" key="1">
    <source>
        <dbReference type="ARBA" id="ARBA00023015"/>
    </source>
</evidence>
<dbReference type="InterPro" id="IPR041916">
    <property type="entry name" value="Anti_sigma_zinc_sf"/>
</dbReference>
<evidence type="ECO:0000256" key="3">
    <source>
        <dbReference type="SAM" id="MobiDB-lite"/>
    </source>
</evidence>
<feature type="domain" description="Putative zinc-finger" evidence="4">
    <location>
        <begin position="8"/>
        <end position="37"/>
    </location>
</feature>
<keyword evidence="6" id="KW-1185">Reference proteome</keyword>
<dbReference type="Pfam" id="PF13490">
    <property type="entry name" value="zf-HC2"/>
    <property type="match status" value="1"/>
</dbReference>
<organism evidence="5 6">
    <name type="scientific">Citricoccus parietis</name>
    <dbReference type="NCBI Taxonomy" id="592307"/>
    <lineage>
        <taxon>Bacteria</taxon>
        <taxon>Bacillati</taxon>
        <taxon>Actinomycetota</taxon>
        <taxon>Actinomycetes</taxon>
        <taxon>Micrococcales</taxon>
        <taxon>Micrococcaceae</taxon>
        <taxon>Citricoccus</taxon>
    </lineage>
</organism>
<evidence type="ECO:0000259" key="4">
    <source>
        <dbReference type="Pfam" id="PF13490"/>
    </source>
</evidence>
<feature type="compositionally biased region" description="Low complexity" evidence="3">
    <location>
        <begin position="172"/>
        <end position="192"/>
    </location>
</feature>
<evidence type="ECO:0000313" key="5">
    <source>
        <dbReference type="EMBL" id="MFC0247995.1"/>
    </source>
</evidence>
<proteinExistence type="predicted"/>
<dbReference type="Gene3D" id="1.10.10.1320">
    <property type="entry name" value="Anti-sigma factor, zinc-finger domain"/>
    <property type="match status" value="1"/>
</dbReference>
<dbReference type="InterPro" id="IPR027383">
    <property type="entry name" value="Znf_put"/>
</dbReference>
<feature type="region of interest" description="Disordered" evidence="3">
    <location>
        <begin position="162"/>
        <end position="237"/>
    </location>
</feature>
<feature type="compositionally biased region" description="Low complexity" evidence="3">
    <location>
        <begin position="61"/>
        <end position="84"/>
    </location>
</feature>
<dbReference type="RefSeq" id="WP_378040624.1">
    <property type="nucleotide sequence ID" value="NZ_JBHLWH010000014.1"/>
</dbReference>
<name>A0ABV6F3B1_9MICC</name>
<sequence>MAVFHPRARFDSYVEDVLSPAARERISLHLEQCDACRHEVEQRERILQAASSLSSLPAASSTYSSNASSTSSQSDPASPASQWAVPPSPYAWPSHAGEPITGSRPAVPPVLEERQGVAGWKVVMGLGAIGLAAVAVLSTAWIAGDPEAVAGSETGENLLLPSASVNSSTADPDAGVSPAPSGSPNAGSAGAADSETGDPGAGTTDDPSDPAVLSPAGIGGPALAPSLPSPSASANPAEGKVSAGVALAETMALTPEMVNDLRRLGWNVPSLNGLGLHHESTGWTVEEETAEVVMSLQGEEASLVLHECRSLGEDAGIPGCPLANGDARAAARADSVAASGETRRLPVGVEMSVLDLGDGTWTATAQTANASYTVDSDLPVDRAERVMTLVVISEQSRVQSGEGPERPADRLARGFERLLPWMDEYEDGTR</sequence>
<keyword evidence="2" id="KW-0804">Transcription</keyword>
<evidence type="ECO:0000256" key="2">
    <source>
        <dbReference type="ARBA" id="ARBA00023163"/>
    </source>
</evidence>
<feature type="compositionally biased region" description="Low complexity" evidence="3">
    <location>
        <begin position="221"/>
        <end position="237"/>
    </location>
</feature>